<keyword evidence="1" id="KW-0831">Ubiquinone biosynthesis</keyword>
<gene>
    <name evidence="2" type="primary">yqiC</name>
    <name evidence="1" type="synonym">ubiK</name>
    <name evidence="2" type="ordered locus">PAU_03537</name>
</gene>
<keyword evidence="1" id="KW-0175">Coiled coil</keyword>
<reference evidence="2 3" key="1">
    <citation type="journal article" date="2009" name="BMC Genomics">
        <title>Comparative genomics of the emerging human pathogen Photorhabdus asymbiotica with the insect pathogen Photorhabdus luminescens.</title>
        <authorList>
            <person name="Wilkinson P."/>
            <person name="Waterfield N.R."/>
            <person name="Crossman L."/>
            <person name="Corton C."/>
            <person name="Sanchez-Contreras M."/>
            <person name="Vlisidou I."/>
            <person name="Barron A."/>
            <person name="Bignell A."/>
            <person name="Clark L."/>
            <person name="Ormond D."/>
            <person name="Mayho M."/>
            <person name="Bason N."/>
            <person name="Smith F."/>
            <person name="Simmonds M."/>
            <person name="Churcher C."/>
            <person name="Harris D."/>
            <person name="Thompson N.R."/>
            <person name="Quail M."/>
            <person name="Parkhill J."/>
            <person name="ffrench-Constant R.H."/>
        </authorList>
    </citation>
    <scope>NUCLEOTIDE SEQUENCE [LARGE SCALE GENOMIC DNA]</scope>
    <source>
        <strain evidence="3">ATCC 43949 / 3105-77</strain>
    </source>
</reference>
<dbReference type="UniPathway" id="UPA00232"/>
<dbReference type="Pfam" id="PF04380">
    <property type="entry name" value="BMFP"/>
    <property type="match status" value="1"/>
</dbReference>
<dbReference type="Proteomes" id="UP000002747">
    <property type="component" value="Chromosome"/>
</dbReference>
<evidence type="ECO:0000256" key="1">
    <source>
        <dbReference type="HAMAP-Rule" id="MF_02216"/>
    </source>
</evidence>
<evidence type="ECO:0000313" key="3">
    <source>
        <dbReference type="Proteomes" id="UP000002747"/>
    </source>
</evidence>
<comment type="subcellular location">
    <subcellularLocation>
        <location evidence="1">Cytoplasm</location>
    </subcellularLocation>
</comment>
<comment type="function">
    <text evidence="1">Required for efficient ubiquinone (coenzyme Q) biosynthesis. UbiK is probably an accessory factor of Ubi enzymes and facilitates ubiquinone biosynthesis by acting as an assembly factor, a targeting factor, or both.</text>
</comment>
<proteinExistence type="inferred from homology"/>
<feature type="coiled-coil region" evidence="1">
    <location>
        <begin position="85"/>
        <end position="112"/>
    </location>
</feature>
<comment type="similarity">
    <text evidence="1">Belongs to the UbiK family.</text>
</comment>
<keyword evidence="1" id="KW-0963">Cytoplasm</keyword>
<sequence>MTHNSLWFCQLVLHYSEIIYVIKGRIMLDPKKIEQIARQIQDSLPKGVKEFGGDIEKKLRMILQSQLGKLDLVNREEFDIQTQVLLRTREKLTAMEQRLNELEAKLENKDAPSADNAEKKE</sequence>
<comment type="pathway">
    <text evidence="1">Cofactor biosynthesis; ubiquinone biosynthesis.</text>
</comment>
<organism evidence="2 3">
    <name type="scientific">Photorhabdus asymbiotica subsp. asymbiotica (strain ATCC 43949 / 3105-77)</name>
    <name type="common">Xenorhabdus luminescens (strain 2)</name>
    <dbReference type="NCBI Taxonomy" id="553480"/>
    <lineage>
        <taxon>Bacteria</taxon>
        <taxon>Pseudomonadati</taxon>
        <taxon>Pseudomonadota</taxon>
        <taxon>Gammaproteobacteria</taxon>
        <taxon>Enterobacterales</taxon>
        <taxon>Morganellaceae</taxon>
        <taxon>Photorhabdus</taxon>
    </lineage>
</organism>
<dbReference type="AlphaFoldDB" id="C7BKC8"/>
<dbReference type="GO" id="GO:0006744">
    <property type="term" value="P:ubiquinone biosynthetic process"/>
    <property type="evidence" value="ECO:0007669"/>
    <property type="project" value="UniProtKB-UniRule"/>
</dbReference>
<dbReference type="KEGG" id="pay:PAU_03537"/>
<evidence type="ECO:0000313" key="2">
    <source>
        <dbReference type="EMBL" id="CAQ85625.1"/>
    </source>
</evidence>
<dbReference type="PANTHER" id="PTHR38040:SF1">
    <property type="entry name" value="UBIQUINONE BIOSYNTHESIS ACCESSORY FACTOR UBIK"/>
    <property type="match status" value="1"/>
</dbReference>
<dbReference type="GO" id="GO:0005829">
    <property type="term" value="C:cytosol"/>
    <property type="evidence" value="ECO:0007669"/>
    <property type="project" value="TreeGrafter"/>
</dbReference>
<dbReference type="InterPro" id="IPR007475">
    <property type="entry name" value="UbiK"/>
</dbReference>
<dbReference type="STRING" id="291112.PAU_03537"/>
<accession>C7BKC8</accession>
<dbReference type="EMBL" id="FM162591">
    <property type="protein sequence ID" value="CAQ85625.1"/>
    <property type="molecule type" value="Genomic_DNA"/>
</dbReference>
<protein>
    <recommendedName>
        <fullName evidence="1">Ubiquinone biosynthesis accessory factor UbiK</fullName>
    </recommendedName>
</protein>
<dbReference type="eggNOG" id="COG2960">
    <property type="taxonomic scope" value="Bacteria"/>
</dbReference>
<dbReference type="NCBIfam" id="NF047835">
    <property type="entry name" value="UbiqAccUbiK"/>
    <property type="match status" value="1"/>
</dbReference>
<dbReference type="HAMAP" id="MF_02216">
    <property type="entry name" value="UbiK"/>
    <property type="match status" value="1"/>
</dbReference>
<dbReference type="PANTHER" id="PTHR38040">
    <property type="entry name" value="UBIQUINONE BIOSYNTHESIS ACCESSORY FACTOR UBIK"/>
    <property type="match status" value="1"/>
</dbReference>
<name>C7BKC8_PHOAA</name>